<dbReference type="InterPro" id="IPR022998">
    <property type="entry name" value="ThiamineP_synth_TenI"/>
</dbReference>
<dbReference type="EMBL" id="JAVDQG010000002">
    <property type="protein sequence ID" value="MDR6225008.1"/>
    <property type="molecule type" value="Genomic_DNA"/>
</dbReference>
<protein>
    <submittedName>
        <fullName evidence="4">Thiamine-phosphate diphosphorylase</fullName>
    </submittedName>
</protein>
<reference evidence="4 5" key="1">
    <citation type="submission" date="2023-07" db="EMBL/GenBank/DDBJ databases">
        <title>Genomic Encyclopedia of Type Strains, Phase IV (KMG-IV): sequencing the most valuable type-strain genomes for metagenomic binning, comparative biology and taxonomic classification.</title>
        <authorList>
            <person name="Goeker M."/>
        </authorList>
    </citation>
    <scope>NUCLEOTIDE SEQUENCE [LARGE SCALE GENOMIC DNA]</scope>
    <source>
        <strain evidence="4 5">DSM 45903</strain>
    </source>
</reference>
<dbReference type="SUPFAM" id="SSF51391">
    <property type="entry name" value="Thiamin phosphate synthase"/>
    <property type="match status" value="1"/>
</dbReference>
<feature type="domain" description="Thiamine phosphate synthase/TenI" evidence="3">
    <location>
        <begin position="76"/>
        <end position="231"/>
    </location>
</feature>
<keyword evidence="5" id="KW-1185">Reference proteome</keyword>
<dbReference type="Pfam" id="PF02581">
    <property type="entry name" value="TMP-TENI"/>
    <property type="match status" value="1"/>
</dbReference>
<evidence type="ECO:0000313" key="5">
    <source>
        <dbReference type="Proteomes" id="UP001185012"/>
    </source>
</evidence>
<proteinExistence type="predicted"/>
<organism evidence="4 5">
    <name type="scientific">Desmospora profundinema</name>
    <dbReference type="NCBI Taxonomy" id="1571184"/>
    <lineage>
        <taxon>Bacteria</taxon>
        <taxon>Bacillati</taxon>
        <taxon>Bacillota</taxon>
        <taxon>Bacilli</taxon>
        <taxon>Bacillales</taxon>
        <taxon>Thermoactinomycetaceae</taxon>
        <taxon>Desmospora</taxon>
    </lineage>
</organism>
<keyword evidence="2" id="KW-0784">Thiamine biosynthesis</keyword>
<gene>
    <name evidence="4" type="ORF">JOE21_000999</name>
</gene>
<evidence type="ECO:0000256" key="2">
    <source>
        <dbReference type="ARBA" id="ARBA00022977"/>
    </source>
</evidence>
<evidence type="ECO:0000256" key="1">
    <source>
        <dbReference type="ARBA" id="ARBA00004948"/>
    </source>
</evidence>
<evidence type="ECO:0000259" key="3">
    <source>
        <dbReference type="Pfam" id="PF02581"/>
    </source>
</evidence>
<accession>A0ABU1IJS0</accession>
<dbReference type="PANTHER" id="PTHR20857">
    <property type="entry name" value="THIAMINE-PHOSPHATE PYROPHOSPHORYLASE"/>
    <property type="match status" value="1"/>
</dbReference>
<dbReference type="InterPro" id="IPR036206">
    <property type="entry name" value="ThiamineP_synth_sf"/>
</dbReference>
<sequence length="253" mass="28091">MLRGSVRSQPFELDLVYTSVRKWGNRMMMDKHDRYPHGYRFSRVEQRSWPQLHLVAGPPYSLTHVRNVCRQVYPFVDRIHLRLKAGTSEQGMEWACRLLETGAARPEQLVINGMPEVARYFGAGLHLPEAAPLPAGRLRVTEGRDRVAVGVSVHSPDTAEAKEVLGADYLYFGHVYPSPSKPGLPPRGIEMLKETVARVSIPVIAIGGIDDSRLEEVAESGCAGAAVISALMEAADPGKAAWAMRQAMERYWT</sequence>
<dbReference type="Gene3D" id="3.20.20.70">
    <property type="entry name" value="Aldolase class I"/>
    <property type="match status" value="1"/>
</dbReference>
<dbReference type="InterPro" id="IPR013785">
    <property type="entry name" value="Aldolase_TIM"/>
</dbReference>
<dbReference type="PANTHER" id="PTHR20857:SF23">
    <property type="entry name" value="THIAMINE BIOSYNTHETIC BIFUNCTIONAL ENZYME"/>
    <property type="match status" value="1"/>
</dbReference>
<comment type="pathway">
    <text evidence="1">Cofactor biosynthesis; thiamine diphosphate biosynthesis.</text>
</comment>
<name>A0ABU1IJS0_9BACL</name>
<comment type="caution">
    <text evidence="4">The sequence shown here is derived from an EMBL/GenBank/DDBJ whole genome shotgun (WGS) entry which is preliminary data.</text>
</comment>
<dbReference type="Proteomes" id="UP001185012">
    <property type="component" value="Unassembled WGS sequence"/>
</dbReference>
<dbReference type="CDD" id="cd00564">
    <property type="entry name" value="TMP_TenI"/>
    <property type="match status" value="1"/>
</dbReference>
<evidence type="ECO:0000313" key="4">
    <source>
        <dbReference type="EMBL" id="MDR6225008.1"/>
    </source>
</evidence>